<reference evidence="2 3" key="1">
    <citation type="submission" date="2016-03" db="EMBL/GenBank/DDBJ databases">
        <title>Trachymyrmex septentrionalis WGS genome.</title>
        <authorList>
            <person name="Nygaard S."/>
            <person name="Hu H."/>
            <person name="Boomsma J."/>
            <person name="Zhang G."/>
        </authorList>
    </citation>
    <scope>NUCLEOTIDE SEQUENCE [LARGE SCALE GENOMIC DNA]</scope>
    <source>
        <strain evidence="2">Tsep2-gDNA-1</strain>
        <tissue evidence="2">Whole body</tissue>
    </source>
</reference>
<dbReference type="EMBL" id="KQ981993">
    <property type="protein sequence ID" value="KYN30992.1"/>
    <property type="molecule type" value="Genomic_DNA"/>
</dbReference>
<feature type="region of interest" description="Disordered" evidence="1">
    <location>
        <begin position="62"/>
        <end position="117"/>
    </location>
</feature>
<keyword evidence="3" id="KW-1185">Reference proteome</keyword>
<evidence type="ECO:0000313" key="2">
    <source>
        <dbReference type="EMBL" id="KYN30992.1"/>
    </source>
</evidence>
<feature type="compositionally biased region" description="Basic residues" evidence="1">
    <location>
        <begin position="515"/>
        <end position="524"/>
    </location>
</feature>
<feature type="region of interest" description="Disordered" evidence="1">
    <location>
        <begin position="496"/>
        <end position="524"/>
    </location>
</feature>
<evidence type="ECO:0000313" key="3">
    <source>
        <dbReference type="Proteomes" id="UP000078541"/>
    </source>
</evidence>
<proteinExistence type="predicted"/>
<evidence type="ECO:0000256" key="1">
    <source>
        <dbReference type="SAM" id="MobiDB-lite"/>
    </source>
</evidence>
<feature type="region of interest" description="Disordered" evidence="1">
    <location>
        <begin position="1"/>
        <end position="27"/>
    </location>
</feature>
<dbReference type="AlphaFoldDB" id="A0A195ESV1"/>
<feature type="compositionally biased region" description="Basic and acidic residues" evidence="1">
    <location>
        <begin position="328"/>
        <end position="361"/>
    </location>
</feature>
<protein>
    <submittedName>
        <fullName evidence="2">Uncharacterized protein</fullName>
    </submittedName>
</protein>
<sequence>MKLRMKQDVVRDSQKERARKKGEGERERVRWQSINIQNRRRARETEGRQLRLSNRSFVRSFVRSCSPAKTETDDSDGQETRVARGERGGRERGRGREREKSKTENASEGNLVESDGPERGAICKVDRVRTLTNIAAGYSTFYRLAVEEDAINETRLMRHESAAINIIVIVERKDTPYARARTHTPVSKAGKKRRDACRRTRAHVRVDERDRERERESGNAISFEPSPATASKVRHARKYACSAFRLTLYYELTEALRRGGRGAVSALIVTRLRLQEKEESGAAYSDVYSFRLPSFRFHDDNRGAACRVSTAHGFRVCWLPEGGDAGRREVVVGQGGREKDEGRANGDGSRKREETGSTESRKAKRSRSVGRSVGWQGVGGRRVRIGGGRVMGESKLRICGLRRAASANDDAGPPSRSSNPGVRNYGRILLCPKIRYNAESILQKNCNTDRKISTRQTRERERMLEKEETKRQSANLHANDEAVLIIRRVSVGRDATLSRKQKGGKEDGEGGLMGGRKKSSRSTW</sequence>
<accession>A0A195ESV1</accession>
<gene>
    <name evidence="2" type="ORF">ALC56_14804</name>
</gene>
<feature type="compositionally biased region" description="Basic and acidic residues" evidence="1">
    <location>
        <begin position="78"/>
        <end position="105"/>
    </location>
</feature>
<feature type="compositionally biased region" description="Basic and acidic residues" evidence="1">
    <location>
        <begin position="452"/>
        <end position="471"/>
    </location>
</feature>
<feature type="region of interest" description="Disordered" evidence="1">
    <location>
        <begin position="328"/>
        <end position="375"/>
    </location>
</feature>
<feature type="region of interest" description="Disordered" evidence="1">
    <location>
        <begin position="452"/>
        <end position="474"/>
    </location>
</feature>
<organism evidence="2 3">
    <name type="scientific">Trachymyrmex septentrionalis</name>
    <dbReference type="NCBI Taxonomy" id="34720"/>
    <lineage>
        <taxon>Eukaryota</taxon>
        <taxon>Metazoa</taxon>
        <taxon>Ecdysozoa</taxon>
        <taxon>Arthropoda</taxon>
        <taxon>Hexapoda</taxon>
        <taxon>Insecta</taxon>
        <taxon>Pterygota</taxon>
        <taxon>Neoptera</taxon>
        <taxon>Endopterygota</taxon>
        <taxon>Hymenoptera</taxon>
        <taxon>Apocrita</taxon>
        <taxon>Aculeata</taxon>
        <taxon>Formicoidea</taxon>
        <taxon>Formicidae</taxon>
        <taxon>Myrmicinae</taxon>
        <taxon>Trachymyrmex</taxon>
    </lineage>
</organism>
<dbReference type="Proteomes" id="UP000078541">
    <property type="component" value="Unassembled WGS sequence"/>
</dbReference>
<name>A0A195ESV1_9HYME</name>